<accession>A0ABX6YLN2</accession>
<evidence type="ECO:0000256" key="1">
    <source>
        <dbReference type="SAM" id="MobiDB-lite"/>
    </source>
</evidence>
<gene>
    <name evidence="2" type="ORF">HCR76_06645</name>
</gene>
<keyword evidence="3" id="KW-1185">Reference proteome</keyword>
<feature type="region of interest" description="Disordered" evidence="1">
    <location>
        <begin position="69"/>
        <end position="96"/>
    </location>
</feature>
<reference evidence="2 3" key="1">
    <citation type="submission" date="2020-12" db="EMBL/GenBank/DDBJ databases">
        <title>Microbacterium sp. HY060.</title>
        <authorList>
            <person name="Zhou J."/>
        </authorList>
    </citation>
    <scope>NUCLEOTIDE SEQUENCE [LARGE SCALE GENOMIC DNA]</scope>
    <source>
        <strain evidence="2 3">HY60</strain>
    </source>
</reference>
<evidence type="ECO:0000313" key="3">
    <source>
        <dbReference type="Proteomes" id="UP000662814"/>
    </source>
</evidence>
<dbReference type="EMBL" id="CP061169">
    <property type="protein sequence ID" value="QPZ39718.1"/>
    <property type="molecule type" value="Genomic_DNA"/>
</dbReference>
<dbReference type="RefSeq" id="WP_166989357.1">
    <property type="nucleotide sequence ID" value="NZ_CP061169.1"/>
</dbReference>
<name>A0ABX6YLN2_9MICO</name>
<evidence type="ECO:0000313" key="2">
    <source>
        <dbReference type="EMBL" id="QPZ39718.1"/>
    </source>
</evidence>
<feature type="compositionally biased region" description="Basic and acidic residues" evidence="1">
    <location>
        <begin position="87"/>
        <end position="96"/>
    </location>
</feature>
<protein>
    <submittedName>
        <fullName evidence="2">Uncharacterized protein</fullName>
    </submittedName>
</protein>
<organism evidence="2 3">
    <name type="scientific">Paramicrobacterium chengjingii</name>
    <dbReference type="NCBI Taxonomy" id="2769067"/>
    <lineage>
        <taxon>Bacteria</taxon>
        <taxon>Bacillati</taxon>
        <taxon>Actinomycetota</taxon>
        <taxon>Actinomycetes</taxon>
        <taxon>Micrococcales</taxon>
        <taxon>Microbacteriaceae</taxon>
        <taxon>Paramicrobacterium</taxon>
    </lineage>
</organism>
<proteinExistence type="predicted"/>
<sequence length="96" mass="10533">MSAHEVTFYQVKCDCCGVVEDDYGDFAAMADFGQAQASAESVGWARVDGEDLCNGCWCWPEDLSDYPGDDAWTATDDPLRKHAQHPVSDHETEGKA</sequence>
<dbReference type="Proteomes" id="UP000662814">
    <property type="component" value="Chromosome"/>
</dbReference>